<name>A0A1F4Q1W0_UNCSA</name>
<accession>A0A1F4Q1W0</accession>
<dbReference type="SMART" id="SM00729">
    <property type="entry name" value="Elp3"/>
    <property type="match status" value="1"/>
</dbReference>
<evidence type="ECO:0000256" key="5">
    <source>
        <dbReference type="ARBA" id="ARBA00023004"/>
    </source>
</evidence>
<evidence type="ECO:0000313" key="9">
    <source>
        <dbReference type="Proteomes" id="UP000178724"/>
    </source>
</evidence>
<dbReference type="NCBIfam" id="TIGR02495">
    <property type="entry name" value="NrdG2"/>
    <property type="match status" value="1"/>
</dbReference>
<dbReference type="SFLD" id="SFLDG01094">
    <property type="entry name" value="Uncharacterised_Radical_SAM_Su"/>
    <property type="match status" value="1"/>
</dbReference>
<evidence type="ECO:0000256" key="6">
    <source>
        <dbReference type="ARBA" id="ARBA00023014"/>
    </source>
</evidence>
<dbReference type="GO" id="GO:0003824">
    <property type="term" value="F:catalytic activity"/>
    <property type="evidence" value="ECO:0007669"/>
    <property type="project" value="InterPro"/>
</dbReference>
<dbReference type="CDD" id="cd01335">
    <property type="entry name" value="Radical_SAM"/>
    <property type="match status" value="1"/>
</dbReference>
<reference evidence="8 9" key="1">
    <citation type="journal article" date="2016" name="Nat. Commun.">
        <title>Thousands of microbial genomes shed light on interconnected biogeochemical processes in an aquifer system.</title>
        <authorList>
            <person name="Anantharaman K."/>
            <person name="Brown C.T."/>
            <person name="Hug L.A."/>
            <person name="Sharon I."/>
            <person name="Castelle C.J."/>
            <person name="Probst A.J."/>
            <person name="Thomas B.C."/>
            <person name="Singh A."/>
            <person name="Wilkins M.J."/>
            <person name="Karaoz U."/>
            <person name="Brodie E.L."/>
            <person name="Williams K.H."/>
            <person name="Hubbard S.S."/>
            <person name="Banfield J.F."/>
        </authorList>
    </citation>
    <scope>NUCLEOTIDE SEQUENCE [LARGE SCALE GENOMIC DNA]</scope>
</reference>
<dbReference type="GO" id="GO:0051539">
    <property type="term" value="F:4 iron, 4 sulfur cluster binding"/>
    <property type="evidence" value="ECO:0007669"/>
    <property type="project" value="UniProtKB-KW"/>
</dbReference>
<dbReference type="InterPro" id="IPR034457">
    <property type="entry name" value="Organic_radical-activating"/>
</dbReference>
<dbReference type="AlphaFoldDB" id="A0A1F4Q1W0"/>
<organism evidence="8 9">
    <name type="scientific">candidate division WOR-1 bacterium RIFCSPHIGHO2_01_FULL_53_15</name>
    <dbReference type="NCBI Taxonomy" id="1802564"/>
    <lineage>
        <taxon>Bacteria</taxon>
        <taxon>Bacillati</taxon>
        <taxon>Saganbacteria</taxon>
    </lineage>
</organism>
<dbReference type="SFLD" id="SFLDS00029">
    <property type="entry name" value="Radical_SAM"/>
    <property type="match status" value="1"/>
</dbReference>
<comment type="cofactor">
    <cofactor evidence="1">
        <name>[4Fe-4S] cluster</name>
        <dbReference type="ChEBI" id="CHEBI:49883"/>
    </cofactor>
</comment>
<sequence length="233" mass="26281">MNIRGFIETSFLDWDGKISSVVFLPYCNFKCPFCDNGLLIENPEADLPEVKLEAVDDFIKRRKDFIDGIVISGGEPTIHPWLTDLIRHFKEKGMLVKLDTNGASPNQLTNLLTSKLIDYIAMDIKAPFNDKYHAAAGQKIDLGKVRESVKLIMNSGLDYEFRTTVVPTILDEPEIEAMARSIAGAKKYALQQFVPDHTLDERLRMIAPHPKEKILKMAEIAKKHIANTIVRGV</sequence>
<evidence type="ECO:0000256" key="2">
    <source>
        <dbReference type="ARBA" id="ARBA00022485"/>
    </source>
</evidence>
<dbReference type="EMBL" id="METM01000020">
    <property type="protein sequence ID" value="OGB89867.1"/>
    <property type="molecule type" value="Genomic_DNA"/>
</dbReference>
<dbReference type="InterPro" id="IPR013785">
    <property type="entry name" value="Aldolase_TIM"/>
</dbReference>
<protein>
    <submittedName>
        <fullName evidence="8">Anaerobic ribonucleoside-triphosphate reductase activating protein</fullName>
    </submittedName>
</protein>
<dbReference type="InterPro" id="IPR012840">
    <property type="entry name" value="NrdG2"/>
</dbReference>
<comment type="caution">
    <text evidence="8">The sequence shown here is derived from an EMBL/GenBank/DDBJ whole genome shotgun (WGS) entry which is preliminary data.</text>
</comment>
<keyword evidence="4" id="KW-0479">Metal-binding</keyword>
<dbReference type="Gene3D" id="3.20.20.70">
    <property type="entry name" value="Aldolase class I"/>
    <property type="match status" value="1"/>
</dbReference>
<dbReference type="InterPro" id="IPR006638">
    <property type="entry name" value="Elp3/MiaA/NifB-like_rSAM"/>
</dbReference>
<dbReference type="InterPro" id="IPR007197">
    <property type="entry name" value="rSAM"/>
</dbReference>
<keyword evidence="2" id="KW-0004">4Fe-4S</keyword>
<dbReference type="InterPro" id="IPR058240">
    <property type="entry name" value="rSAM_sf"/>
</dbReference>
<dbReference type="PANTHER" id="PTHR30352">
    <property type="entry name" value="PYRUVATE FORMATE-LYASE-ACTIVATING ENZYME"/>
    <property type="match status" value="1"/>
</dbReference>
<keyword evidence="3" id="KW-0949">S-adenosyl-L-methionine</keyword>
<evidence type="ECO:0000256" key="4">
    <source>
        <dbReference type="ARBA" id="ARBA00022723"/>
    </source>
</evidence>
<dbReference type="Proteomes" id="UP000178724">
    <property type="component" value="Unassembled WGS sequence"/>
</dbReference>
<dbReference type="GO" id="GO:0046872">
    <property type="term" value="F:metal ion binding"/>
    <property type="evidence" value="ECO:0007669"/>
    <property type="project" value="UniProtKB-KW"/>
</dbReference>
<dbReference type="Pfam" id="PF04055">
    <property type="entry name" value="Radical_SAM"/>
    <property type="match status" value="1"/>
</dbReference>
<evidence type="ECO:0000259" key="7">
    <source>
        <dbReference type="PROSITE" id="PS51918"/>
    </source>
</evidence>
<feature type="domain" description="Radical SAM core" evidence="7">
    <location>
        <begin position="13"/>
        <end position="227"/>
    </location>
</feature>
<gene>
    <name evidence="8" type="ORF">A2625_05410</name>
</gene>
<evidence type="ECO:0000313" key="8">
    <source>
        <dbReference type="EMBL" id="OGB89867.1"/>
    </source>
</evidence>
<evidence type="ECO:0000256" key="3">
    <source>
        <dbReference type="ARBA" id="ARBA00022691"/>
    </source>
</evidence>
<proteinExistence type="predicted"/>
<dbReference type="PANTHER" id="PTHR30352:SF13">
    <property type="entry name" value="GLYCYL-RADICAL ENZYME ACTIVATING ENZYME YJJW-RELATED"/>
    <property type="match status" value="1"/>
</dbReference>
<keyword evidence="5" id="KW-0408">Iron</keyword>
<dbReference type="SUPFAM" id="SSF102114">
    <property type="entry name" value="Radical SAM enzymes"/>
    <property type="match status" value="1"/>
</dbReference>
<keyword evidence="6" id="KW-0411">Iron-sulfur</keyword>
<dbReference type="PROSITE" id="PS51918">
    <property type="entry name" value="RADICAL_SAM"/>
    <property type="match status" value="1"/>
</dbReference>
<evidence type="ECO:0000256" key="1">
    <source>
        <dbReference type="ARBA" id="ARBA00001966"/>
    </source>
</evidence>